<dbReference type="InParanoid" id="A0A1Y2DA28"/>
<dbReference type="STRING" id="1141098.A0A1Y2DA28"/>
<dbReference type="Proteomes" id="UP000193689">
    <property type="component" value="Unassembled WGS sequence"/>
</dbReference>
<proteinExistence type="predicted"/>
<comment type="caution">
    <text evidence="2">The sequence shown here is derived from an EMBL/GenBank/DDBJ whole genome shotgun (WGS) entry which is preliminary data.</text>
</comment>
<feature type="chain" id="PRO_5010985163" evidence="1">
    <location>
        <begin position="21"/>
        <end position="178"/>
    </location>
</feature>
<protein>
    <submittedName>
        <fullName evidence="2">Uncharacterized protein</fullName>
    </submittedName>
</protein>
<keyword evidence="3" id="KW-1185">Reference proteome</keyword>
<name>A0A1Y2DA28_9PEZI</name>
<feature type="signal peptide" evidence="1">
    <location>
        <begin position="1"/>
        <end position="20"/>
    </location>
</feature>
<evidence type="ECO:0000256" key="1">
    <source>
        <dbReference type="SAM" id="SignalP"/>
    </source>
</evidence>
<sequence>MRVLLLAGLLAGLLINHGRAAKCSSNLLIDDFSEFSSQTNSLGTRASDDDSMVKLTASDNSIIFTPEKMSYFYETLPCTQAAMSGYDAISFTMTAPKGASFMLEIQTRESCSAPILDSAWHTVGNFTGQEQTIVVPLESFKDANLEAITAFNWATWSKVCKKNQDCKLSNIQLTCGGS</sequence>
<keyword evidence="1" id="KW-0732">Signal</keyword>
<dbReference type="AlphaFoldDB" id="A0A1Y2DA28"/>
<reference evidence="2 3" key="1">
    <citation type="submission" date="2016-07" db="EMBL/GenBank/DDBJ databases">
        <title>Pervasive Adenine N6-methylation of Active Genes in Fungi.</title>
        <authorList>
            <consortium name="DOE Joint Genome Institute"/>
            <person name="Mondo S.J."/>
            <person name="Dannebaum R.O."/>
            <person name="Kuo R.C."/>
            <person name="Labutti K."/>
            <person name="Haridas S."/>
            <person name="Kuo A."/>
            <person name="Salamov A."/>
            <person name="Ahrendt S.R."/>
            <person name="Lipzen A."/>
            <person name="Sullivan W."/>
            <person name="Andreopoulos W.B."/>
            <person name="Clum A."/>
            <person name="Lindquist E."/>
            <person name="Daum C."/>
            <person name="Ramamoorthy G.K."/>
            <person name="Gryganskyi A."/>
            <person name="Culley D."/>
            <person name="Magnuson J.K."/>
            <person name="James T.Y."/>
            <person name="O'Malley M.A."/>
            <person name="Stajich J.E."/>
            <person name="Spatafora J.W."/>
            <person name="Visel A."/>
            <person name="Grigoriev I.V."/>
        </authorList>
    </citation>
    <scope>NUCLEOTIDE SEQUENCE [LARGE SCALE GENOMIC DNA]</scope>
    <source>
        <strain evidence="2 3">CBS 129021</strain>
    </source>
</reference>
<dbReference type="EMBL" id="MCFJ01000024">
    <property type="protein sequence ID" value="ORY56128.1"/>
    <property type="molecule type" value="Genomic_DNA"/>
</dbReference>
<organism evidence="2 3">
    <name type="scientific">Pseudomassariella vexata</name>
    <dbReference type="NCBI Taxonomy" id="1141098"/>
    <lineage>
        <taxon>Eukaryota</taxon>
        <taxon>Fungi</taxon>
        <taxon>Dikarya</taxon>
        <taxon>Ascomycota</taxon>
        <taxon>Pezizomycotina</taxon>
        <taxon>Sordariomycetes</taxon>
        <taxon>Xylariomycetidae</taxon>
        <taxon>Amphisphaeriales</taxon>
        <taxon>Pseudomassariaceae</taxon>
        <taxon>Pseudomassariella</taxon>
    </lineage>
</organism>
<dbReference type="RefSeq" id="XP_040709974.1">
    <property type="nucleotide sequence ID" value="XM_040863122.1"/>
</dbReference>
<evidence type="ECO:0000313" key="3">
    <source>
        <dbReference type="Proteomes" id="UP000193689"/>
    </source>
</evidence>
<evidence type="ECO:0000313" key="2">
    <source>
        <dbReference type="EMBL" id="ORY56128.1"/>
    </source>
</evidence>
<dbReference type="GeneID" id="63779334"/>
<dbReference type="OrthoDB" id="5203190at2759"/>
<gene>
    <name evidence="2" type="ORF">BCR38DRAFT_478899</name>
</gene>
<accession>A0A1Y2DA28</accession>